<evidence type="ECO:0000259" key="1">
    <source>
        <dbReference type="Pfam" id="PF08421"/>
    </source>
</evidence>
<sequence length="401" mass="44379">MTCLVCGADTVKQQLDVGSHPVASFFLQEPNAVEKLHPIRLGQCGTCAVVQMMQPVPHHALIPPYDWLFAREPEEHLDQTVEDILAYGHINADSIVSGISYKDDTTIDRFRAKGFENGWRLELERDLDVSDPSASIETVQKLISSDRARKVAERHGPADLLIVRHIIEHAENLREFMAGLAALVAPNGLLMLEIPDCAANLCNADYCMVWEEHSLYFTPETFALVPTLGGFETLRLDVHPRPFENSIVLIARKTGAPGDVLPTSAALEQADLLARYAASYPVTKIELRRHLEKYRDVKGRIALFGAGHLAHAFANFIDVADLIDFVADDTPQKQGKFLPGARLPIRPSAALLDDGVTLCLLALSINNEDAVISRNRAFVDSGGTFRSIFRSSPRSIFAYDW</sequence>
<evidence type="ECO:0000313" key="4">
    <source>
        <dbReference type="Proteomes" id="UP000594800"/>
    </source>
</evidence>
<dbReference type="Pfam" id="PF08421">
    <property type="entry name" value="Methyltransf_13"/>
    <property type="match status" value="1"/>
</dbReference>
<dbReference type="Gene3D" id="3.40.50.150">
    <property type="entry name" value="Vaccinia Virus protein VP39"/>
    <property type="match status" value="1"/>
</dbReference>
<feature type="domain" description="Methyltransferase putative zinc binding" evidence="1">
    <location>
        <begin position="3"/>
        <end position="59"/>
    </location>
</feature>
<dbReference type="AlphaFoldDB" id="A0A7S9LPB1"/>
<dbReference type="KEGG" id="poz:I0K15_12330"/>
<dbReference type="Proteomes" id="UP000594800">
    <property type="component" value="Chromosome"/>
</dbReference>
<dbReference type="InterPro" id="IPR029063">
    <property type="entry name" value="SAM-dependent_MTases_sf"/>
</dbReference>
<organism evidence="3 4">
    <name type="scientific">Pontivivens ytuae</name>
    <dbReference type="NCBI Taxonomy" id="2789856"/>
    <lineage>
        <taxon>Bacteria</taxon>
        <taxon>Pseudomonadati</taxon>
        <taxon>Pseudomonadota</taxon>
        <taxon>Alphaproteobacteria</taxon>
        <taxon>Rhodobacterales</taxon>
        <taxon>Paracoccaceae</taxon>
        <taxon>Pontivivens</taxon>
    </lineage>
</organism>
<protein>
    <submittedName>
        <fullName evidence="3">Uncharacterized protein</fullName>
    </submittedName>
</protein>
<feature type="domain" description="C-methyltransferase" evidence="2">
    <location>
        <begin position="265"/>
        <end position="385"/>
    </location>
</feature>
<dbReference type="InterPro" id="IPR038576">
    <property type="entry name" value="Methyltransf_Zn-bd_dom_put_sf"/>
</dbReference>
<keyword evidence="4" id="KW-1185">Reference proteome</keyword>
<dbReference type="EMBL" id="CP064942">
    <property type="protein sequence ID" value="QPH52601.1"/>
    <property type="molecule type" value="Genomic_DNA"/>
</dbReference>
<dbReference type="Pfam" id="PF08484">
    <property type="entry name" value="Methyltransf_14"/>
    <property type="match status" value="1"/>
</dbReference>
<dbReference type="InterPro" id="IPR013691">
    <property type="entry name" value="MeTrfase_14"/>
</dbReference>
<evidence type="ECO:0000313" key="3">
    <source>
        <dbReference type="EMBL" id="QPH52601.1"/>
    </source>
</evidence>
<name>A0A7S9LPB1_9RHOB</name>
<dbReference type="RefSeq" id="WP_196101812.1">
    <property type="nucleotide sequence ID" value="NZ_CP064942.1"/>
</dbReference>
<dbReference type="SUPFAM" id="SSF53335">
    <property type="entry name" value="S-adenosyl-L-methionine-dependent methyltransferases"/>
    <property type="match status" value="1"/>
</dbReference>
<dbReference type="Pfam" id="PF13489">
    <property type="entry name" value="Methyltransf_23"/>
    <property type="match status" value="1"/>
</dbReference>
<accession>A0A7S9LPB1</accession>
<gene>
    <name evidence="3" type="ORF">I0K15_12330</name>
</gene>
<dbReference type="InterPro" id="IPR013630">
    <property type="entry name" value="Methyltransf_Zn-bd_dom_put"/>
</dbReference>
<dbReference type="Gene3D" id="6.20.50.110">
    <property type="entry name" value="Methyltransferase, zinc-binding domain"/>
    <property type="match status" value="1"/>
</dbReference>
<proteinExistence type="predicted"/>
<reference evidence="3 4" key="1">
    <citation type="submission" date="2020-11" db="EMBL/GenBank/DDBJ databases">
        <title>Description of Pontivivens ytuae sp. nov. isolated from deep sea sediment of Mariana Trench.</title>
        <authorList>
            <person name="Wang Z."/>
            <person name="Sun Q.-L."/>
            <person name="Xu X.-D."/>
            <person name="Tang Y.-Z."/>
            <person name="Zhang J."/>
        </authorList>
    </citation>
    <scope>NUCLEOTIDE SEQUENCE [LARGE SCALE GENOMIC DNA]</scope>
    <source>
        <strain evidence="3 4">MT2928</strain>
    </source>
</reference>
<evidence type="ECO:0000259" key="2">
    <source>
        <dbReference type="Pfam" id="PF08484"/>
    </source>
</evidence>
<dbReference type="Gene3D" id="3.40.50.720">
    <property type="entry name" value="NAD(P)-binding Rossmann-like Domain"/>
    <property type="match status" value="1"/>
</dbReference>